<organism evidence="3 4">
    <name type="scientific">Setomelanomma holmii</name>
    <dbReference type="NCBI Taxonomy" id="210430"/>
    <lineage>
        <taxon>Eukaryota</taxon>
        <taxon>Fungi</taxon>
        <taxon>Dikarya</taxon>
        <taxon>Ascomycota</taxon>
        <taxon>Pezizomycotina</taxon>
        <taxon>Dothideomycetes</taxon>
        <taxon>Pleosporomycetidae</taxon>
        <taxon>Pleosporales</taxon>
        <taxon>Pleosporineae</taxon>
        <taxon>Phaeosphaeriaceae</taxon>
        <taxon>Setomelanomma</taxon>
    </lineage>
</organism>
<gene>
    <name evidence="3" type="ORF">EK21DRAFT_61684</name>
</gene>
<feature type="region of interest" description="Disordered" evidence="1">
    <location>
        <begin position="412"/>
        <end position="460"/>
    </location>
</feature>
<proteinExistence type="predicted"/>
<protein>
    <recommendedName>
        <fullName evidence="2">Protein kinase domain-containing protein</fullName>
    </recommendedName>
</protein>
<dbReference type="GO" id="GO:0004672">
    <property type="term" value="F:protein kinase activity"/>
    <property type="evidence" value="ECO:0007669"/>
    <property type="project" value="InterPro"/>
</dbReference>
<feature type="region of interest" description="Disordered" evidence="1">
    <location>
        <begin position="75"/>
        <end position="119"/>
    </location>
</feature>
<dbReference type="InterPro" id="IPR000719">
    <property type="entry name" value="Prot_kinase_dom"/>
</dbReference>
<feature type="domain" description="Protein kinase" evidence="2">
    <location>
        <begin position="251"/>
        <end position="361"/>
    </location>
</feature>
<evidence type="ECO:0000259" key="2">
    <source>
        <dbReference type="Pfam" id="PF00069"/>
    </source>
</evidence>
<comment type="caution">
    <text evidence="3">The sequence shown here is derived from an EMBL/GenBank/DDBJ whole genome shotgun (WGS) entry which is preliminary data.</text>
</comment>
<dbReference type="Pfam" id="PF00069">
    <property type="entry name" value="Pkinase"/>
    <property type="match status" value="1"/>
</dbReference>
<dbReference type="Proteomes" id="UP000799777">
    <property type="component" value="Unassembled WGS sequence"/>
</dbReference>
<dbReference type="InterPro" id="IPR011009">
    <property type="entry name" value="Kinase-like_dom_sf"/>
</dbReference>
<dbReference type="GO" id="GO:0005524">
    <property type="term" value="F:ATP binding"/>
    <property type="evidence" value="ECO:0007669"/>
    <property type="project" value="InterPro"/>
</dbReference>
<dbReference type="SUPFAM" id="SSF56112">
    <property type="entry name" value="Protein kinase-like (PK-like)"/>
    <property type="match status" value="1"/>
</dbReference>
<feature type="compositionally biased region" description="Acidic residues" evidence="1">
    <location>
        <begin position="442"/>
        <end position="452"/>
    </location>
</feature>
<feature type="compositionally biased region" description="Basic and acidic residues" evidence="1">
    <location>
        <begin position="412"/>
        <end position="424"/>
    </location>
</feature>
<name>A0A9P4HCF1_9PLEO</name>
<dbReference type="Gene3D" id="1.10.510.10">
    <property type="entry name" value="Transferase(Phosphotransferase) domain 1"/>
    <property type="match status" value="1"/>
</dbReference>
<feature type="compositionally biased region" description="Acidic residues" evidence="1">
    <location>
        <begin position="98"/>
        <end position="115"/>
    </location>
</feature>
<sequence length="460" mass="51755">MTETAKKGKTYVLDFNYDENDTSAVTVLINDVRFHITVDPADLQKRDKPIYYEYLDKVSSLREAEEREEEAVEKAQIAGNKKAKKERSQDRDSAVDVSADDEYAEESEEGEDADQDSASAQVELRNWILDTFTDVVKEWAPPNREPVSSTLHEWYHGPTYFYSMQIKSGKLEPELIDTSDDLTAKIDALVPKLHMPKYIQDIDAPWLCAHDLIVEAEVTSPEPAHPGLVTSKATGEKYFFKPVVPSQPGLVKREISILQKLGRLDLDIKVPRLLGFVSASESKASKTEATGMLLTPIDSPRPLTTLLSTSVPEQQRKEWASKCETYVKALHSHAIIWGDAKADNFMVDADNELWIIDFGGSYTEGWVDPELSETKEGDRMGLKKVVQALEDPQKNTFDPVIRETASSLFVTERVEEGGKRKRDGDDQEEDVKDTKRRKEDGAGDDGEDDEEYVEKSSAEV</sequence>
<accession>A0A9P4HCF1</accession>
<dbReference type="AlphaFoldDB" id="A0A9P4HCF1"/>
<evidence type="ECO:0000313" key="3">
    <source>
        <dbReference type="EMBL" id="KAF2032080.1"/>
    </source>
</evidence>
<keyword evidence="4" id="KW-1185">Reference proteome</keyword>
<dbReference type="OrthoDB" id="4062651at2759"/>
<evidence type="ECO:0000256" key="1">
    <source>
        <dbReference type="SAM" id="MobiDB-lite"/>
    </source>
</evidence>
<evidence type="ECO:0000313" key="4">
    <source>
        <dbReference type="Proteomes" id="UP000799777"/>
    </source>
</evidence>
<reference evidence="3" key="1">
    <citation type="journal article" date="2020" name="Stud. Mycol.">
        <title>101 Dothideomycetes genomes: a test case for predicting lifestyles and emergence of pathogens.</title>
        <authorList>
            <person name="Haridas S."/>
            <person name="Albert R."/>
            <person name="Binder M."/>
            <person name="Bloem J."/>
            <person name="Labutti K."/>
            <person name="Salamov A."/>
            <person name="Andreopoulos B."/>
            <person name="Baker S."/>
            <person name="Barry K."/>
            <person name="Bills G."/>
            <person name="Bluhm B."/>
            <person name="Cannon C."/>
            <person name="Castanera R."/>
            <person name="Culley D."/>
            <person name="Daum C."/>
            <person name="Ezra D."/>
            <person name="Gonzalez J."/>
            <person name="Henrissat B."/>
            <person name="Kuo A."/>
            <person name="Liang C."/>
            <person name="Lipzen A."/>
            <person name="Lutzoni F."/>
            <person name="Magnuson J."/>
            <person name="Mondo S."/>
            <person name="Nolan M."/>
            <person name="Ohm R."/>
            <person name="Pangilinan J."/>
            <person name="Park H.-J."/>
            <person name="Ramirez L."/>
            <person name="Alfaro M."/>
            <person name="Sun H."/>
            <person name="Tritt A."/>
            <person name="Yoshinaga Y."/>
            <person name="Zwiers L.-H."/>
            <person name="Turgeon B."/>
            <person name="Goodwin S."/>
            <person name="Spatafora J."/>
            <person name="Crous P."/>
            <person name="Grigoriev I."/>
        </authorList>
    </citation>
    <scope>NUCLEOTIDE SEQUENCE</scope>
    <source>
        <strain evidence="3">CBS 110217</strain>
    </source>
</reference>
<dbReference type="EMBL" id="ML978175">
    <property type="protein sequence ID" value="KAF2032080.1"/>
    <property type="molecule type" value="Genomic_DNA"/>
</dbReference>
<feature type="compositionally biased region" description="Basic and acidic residues" evidence="1">
    <location>
        <begin position="432"/>
        <end position="441"/>
    </location>
</feature>